<dbReference type="GO" id="GO:0008061">
    <property type="term" value="F:chitin binding"/>
    <property type="evidence" value="ECO:0007669"/>
    <property type="project" value="UniProtKB-KW"/>
</dbReference>
<dbReference type="GeneID" id="68352729"/>
<accession>A0A9P8SKU1</accession>
<dbReference type="InterPro" id="IPR052210">
    <property type="entry name" value="LysM1-like"/>
</dbReference>
<sequence length="496" mass="51898">MDMLHMCDVLVGVSASILVYGILIVHMRPARQGAREPTDELIRLTAARSGHASVTDRLVAAEIASVALAAPGGLRLGARTFSNTTDSCPYTVDVDDSCYFIAKSRFDIELDRFSKLNGGEFDSSCNIFPGKEVRVPCGKQFPIDQVDVSGECLTNHKVKAEENIYSISLHYSIAAHVLLAYNGLDWRSPIKVGQDLCVSRKKPTAVCAKEHHVVDGDNCYALATANNVNLLDLKAWNPELINDRCAIRPGHKLCVKADEPVTTSPAASTVQPASSTVVGTATAASQSTFQTSFVAPDSKVVTVTRVAPSGAVDANAIPSVNLAAEVKAHIKLYLLPCVGNLTAPLPAGDDDKVMLPSETQIRWAVKAFASVSVPALNGDAPATAQVSGSAAPGFSVSASAPASILVRLFTALKVDIKYNDCKADACSVVVSSPSQVSASLAAQAVVPLKAAGAEGDKAVASQANTAGAIPVKAEASIKTEASIKADVSVEAEENWC</sequence>
<dbReference type="InterPro" id="IPR036779">
    <property type="entry name" value="LysM_dom_sf"/>
</dbReference>
<feature type="domain" description="LysM" evidence="5">
    <location>
        <begin position="154"/>
        <end position="198"/>
    </location>
</feature>
<reference evidence="6" key="1">
    <citation type="submission" date="2021-09" db="EMBL/GenBank/DDBJ databases">
        <title>A high-quality genome of the endoparasitic fungus Hirsutella rhossiliensis with a comparison of Hirsutella genomes reveals transposable elements contributing to genome size variation.</title>
        <authorList>
            <person name="Lin R."/>
            <person name="Jiao Y."/>
            <person name="Sun X."/>
            <person name="Ling J."/>
            <person name="Xie B."/>
            <person name="Cheng X."/>
        </authorList>
    </citation>
    <scope>NUCLEOTIDE SEQUENCE</scope>
    <source>
        <strain evidence="6">HR02</strain>
    </source>
</reference>
<dbReference type="SMART" id="SM00257">
    <property type="entry name" value="LysM"/>
    <property type="match status" value="3"/>
</dbReference>
<evidence type="ECO:0000256" key="4">
    <source>
        <dbReference type="SAM" id="Phobius"/>
    </source>
</evidence>
<dbReference type="AlphaFoldDB" id="A0A9P8SKU1"/>
<gene>
    <name evidence="6" type="ORF">HRG_03600</name>
</gene>
<dbReference type="EMBL" id="JAIZPD010000003">
    <property type="protein sequence ID" value="KAH0965584.1"/>
    <property type="molecule type" value="Genomic_DNA"/>
</dbReference>
<dbReference type="PANTHER" id="PTHR34997:SF1">
    <property type="entry name" value="PEPTIDOGLYCAN-BINDING LYSIN DOMAIN"/>
    <property type="match status" value="1"/>
</dbReference>
<evidence type="ECO:0000256" key="1">
    <source>
        <dbReference type="ARBA" id="ARBA00022669"/>
    </source>
</evidence>
<dbReference type="RefSeq" id="XP_044723097.1">
    <property type="nucleotide sequence ID" value="XM_044862071.1"/>
</dbReference>
<dbReference type="OrthoDB" id="4926326at2759"/>
<dbReference type="Pfam" id="PF01476">
    <property type="entry name" value="LysM"/>
    <property type="match status" value="3"/>
</dbReference>
<keyword evidence="2" id="KW-0843">Virulence</keyword>
<keyword evidence="4" id="KW-0812">Transmembrane</keyword>
<evidence type="ECO:0000313" key="6">
    <source>
        <dbReference type="EMBL" id="KAH0965584.1"/>
    </source>
</evidence>
<evidence type="ECO:0000256" key="3">
    <source>
        <dbReference type="ARBA" id="ARBA00044955"/>
    </source>
</evidence>
<dbReference type="Proteomes" id="UP000824596">
    <property type="component" value="Unassembled WGS sequence"/>
</dbReference>
<keyword evidence="1" id="KW-0147">Chitin-binding</keyword>
<dbReference type="PROSITE" id="PS51782">
    <property type="entry name" value="LYSM"/>
    <property type="match status" value="3"/>
</dbReference>
<feature type="domain" description="LysM" evidence="5">
    <location>
        <begin position="209"/>
        <end position="255"/>
    </location>
</feature>
<keyword evidence="7" id="KW-1185">Reference proteome</keyword>
<organism evidence="6 7">
    <name type="scientific">Hirsutella rhossiliensis</name>
    <dbReference type="NCBI Taxonomy" id="111463"/>
    <lineage>
        <taxon>Eukaryota</taxon>
        <taxon>Fungi</taxon>
        <taxon>Dikarya</taxon>
        <taxon>Ascomycota</taxon>
        <taxon>Pezizomycotina</taxon>
        <taxon>Sordariomycetes</taxon>
        <taxon>Hypocreomycetidae</taxon>
        <taxon>Hypocreales</taxon>
        <taxon>Ophiocordycipitaceae</taxon>
        <taxon>Hirsutella</taxon>
    </lineage>
</organism>
<dbReference type="CDD" id="cd00118">
    <property type="entry name" value="LysM"/>
    <property type="match status" value="3"/>
</dbReference>
<feature type="transmembrane region" description="Helical" evidence="4">
    <location>
        <begin position="7"/>
        <end position="27"/>
    </location>
</feature>
<dbReference type="SUPFAM" id="SSF54106">
    <property type="entry name" value="LysM domain"/>
    <property type="match status" value="2"/>
</dbReference>
<protein>
    <submittedName>
        <fullName evidence="6">LysM domain-containing protein</fullName>
    </submittedName>
</protein>
<evidence type="ECO:0000259" key="5">
    <source>
        <dbReference type="PROSITE" id="PS51782"/>
    </source>
</evidence>
<dbReference type="Gene3D" id="3.10.350.10">
    <property type="entry name" value="LysM domain"/>
    <property type="match status" value="2"/>
</dbReference>
<feature type="domain" description="LysM" evidence="5">
    <location>
        <begin position="88"/>
        <end position="135"/>
    </location>
</feature>
<dbReference type="InterPro" id="IPR018392">
    <property type="entry name" value="LysM"/>
</dbReference>
<evidence type="ECO:0000313" key="7">
    <source>
        <dbReference type="Proteomes" id="UP000824596"/>
    </source>
</evidence>
<proteinExistence type="inferred from homology"/>
<dbReference type="PANTHER" id="PTHR34997">
    <property type="entry name" value="AM15"/>
    <property type="match status" value="1"/>
</dbReference>
<name>A0A9P8SKU1_9HYPO</name>
<keyword evidence="4" id="KW-1133">Transmembrane helix</keyword>
<comment type="caution">
    <text evidence="6">The sequence shown here is derived from an EMBL/GenBank/DDBJ whole genome shotgun (WGS) entry which is preliminary data.</text>
</comment>
<keyword evidence="4" id="KW-0472">Membrane</keyword>
<comment type="similarity">
    <text evidence="3">Belongs to the secreted LysM effector family.</text>
</comment>
<evidence type="ECO:0000256" key="2">
    <source>
        <dbReference type="ARBA" id="ARBA00023026"/>
    </source>
</evidence>